<evidence type="ECO:0000313" key="2">
    <source>
        <dbReference type="Proteomes" id="UP000246073"/>
    </source>
</evidence>
<dbReference type="AlphaFoldDB" id="A0A2P9HJU3"/>
<sequence length="64" mass="6833">MRGPKQPENYVDRQIDCEEAVSDGLVAILDDSEAAGWDRIEAAQALFNSAAAILAGETGKDPNE</sequence>
<organism evidence="1 2">
    <name type="scientific">Ochrobactrum soli</name>
    <dbReference type="NCBI Taxonomy" id="2448455"/>
    <lineage>
        <taxon>Bacteria</taxon>
        <taxon>Pseudomonadati</taxon>
        <taxon>Pseudomonadota</taxon>
        <taxon>Alphaproteobacteria</taxon>
        <taxon>Hyphomicrobiales</taxon>
        <taxon>Brucellaceae</taxon>
        <taxon>Brucella/Ochrobactrum group</taxon>
        <taxon>Ochrobactrum</taxon>
    </lineage>
</organism>
<gene>
    <name evidence="1" type="ORF">OHAE_291</name>
</gene>
<dbReference type="Proteomes" id="UP000246073">
    <property type="component" value="Unassembled WGS sequence"/>
</dbReference>
<protein>
    <submittedName>
        <fullName evidence="1">Uncharacterized protein</fullName>
    </submittedName>
</protein>
<dbReference type="EMBL" id="OOFM01000005">
    <property type="protein sequence ID" value="SPL64424.1"/>
    <property type="molecule type" value="Genomic_DNA"/>
</dbReference>
<name>A0A2P9HJU3_9HYPH</name>
<evidence type="ECO:0000313" key="1">
    <source>
        <dbReference type="EMBL" id="SPL64424.1"/>
    </source>
</evidence>
<dbReference type="RefSeq" id="WP_109368282.1">
    <property type="nucleotide sequence ID" value="NZ_OOFM01000005.1"/>
</dbReference>
<proteinExistence type="predicted"/>
<accession>A0A2P9HJU3</accession>
<reference evidence="2" key="1">
    <citation type="submission" date="2017-12" db="EMBL/GenBank/DDBJ databases">
        <authorList>
            <person name="Diaz M."/>
        </authorList>
    </citation>
    <scope>NUCLEOTIDE SEQUENCE [LARGE SCALE GENOMIC DNA]</scope>
    <source>
        <strain evidence="2">FI11154</strain>
    </source>
</reference>